<organism evidence="1 2">
    <name type="scientific">Parachaetomium inaequale</name>
    <dbReference type="NCBI Taxonomy" id="2588326"/>
    <lineage>
        <taxon>Eukaryota</taxon>
        <taxon>Fungi</taxon>
        <taxon>Dikarya</taxon>
        <taxon>Ascomycota</taxon>
        <taxon>Pezizomycotina</taxon>
        <taxon>Sordariomycetes</taxon>
        <taxon>Sordariomycetidae</taxon>
        <taxon>Sordariales</taxon>
        <taxon>Chaetomiaceae</taxon>
        <taxon>Parachaetomium</taxon>
    </lineage>
</organism>
<sequence>RPRRNRAIEYRAATSAIERDSQEVDIPCERCWNVKPRRRYVIVPSLNKYSGYVRLGKKYSSPNVVSACKSLVIANISAYNKVDKEIIDAERQLSEALSRLSYLRR</sequence>
<dbReference type="EMBL" id="MU854800">
    <property type="protein sequence ID" value="KAK4031460.1"/>
    <property type="molecule type" value="Genomic_DNA"/>
</dbReference>
<proteinExistence type="predicted"/>
<name>A0AAN6P655_9PEZI</name>
<comment type="caution">
    <text evidence="1">The sequence shown here is derived from an EMBL/GenBank/DDBJ whole genome shotgun (WGS) entry which is preliminary data.</text>
</comment>
<keyword evidence="2" id="KW-1185">Reference proteome</keyword>
<dbReference type="Proteomes" id="UP001303115">
    <property type="component" value="Unassembled WGS sequence"/>
</dbReference>
<evidence type="ECO:0000313" key="2">
    <source>
        <dbReference type="Proteomes" id="UP001303115"/>
    </source>
</evidence>
<gene>
    <name evidence="1" type="ORF">C8A01DRAFT_21312</name>
</gene>
<evidence type="ECO:0000313" key="1">
    <source>
        <dbReference type="EMBL" id="KAK4031460.1"/>
    </source>
</evidence>
<feature type="non-terminal residue" evidence="1">
    <location>
        <position position="1"/>
    </location>
</feature>
<accession>A0AAN6P655</accession>
<dbReference type="AlphaFoldDB" id="A0AAN6P655"/>
<reference evidence="2" key="1">
    <citation type="journal article" date="2023" name="Mol. Phylogenet. Evol.">
        <title>Genome-scale phylogeny and comparative genomics of the fungal order Sordariales.</title>
        <authorList>
            <person name="Hensen N."/>
            <person name="Bonometti L."/>
            <person name="Westerberg I."/>
            <person name="Brannstrom I.O."/>
            <person name="Guillou S."/>
            <person name="Cros-Aarteil S."/>
            <person name="Calhoun S."/>
            <person name="Haridas S."/>
            <person name="Kuo A."/>
            <person name="Mondo S."/>
            <person name="Pangilinan J."/>
            <person name="Riley R."/>
            <person name="LaButti K."/>
            <person name="Andreopoulos B."/>
            <person name="Lipzen A."/>
            <person name="Chen C."/>
            <person name="Yan M."/>
            <person name="Daum C."/>
            <person name="Ng V."/>
            <person name="Clum A."/>
            <person name="Steindorff A."/>
            <person name="Ohm R.A."/>
            <person name="Martin F."/>
            <person name="Silar P."/>
            <person name="Natvig D.O."/>
            <person name="Lalanne C."/>
            <person name="Gautier V."/>
            <person name="Ament-Velasquez S.L."/>
            <person name="Kruys A."/>
            <person name="Hutchinson M.I."/>
            <person name="Powell A.J."/>
            <person name="Barry K."/>
            <person name="Miller A.N."/>
            <person name="Grigoriev I.V."/>
            <person name="Debuchy R."/>
            <person name="Gladieux P."/>
            <person name="Hiltunen Thoren M."/>
            <person name="Johannesson H."/>
        </authorList>
    </citation>
    <scope>NUCLEOTIDE SEQUENCE [LARGE SCALE GENOMIC DNA]</scope>
    <source>
        <strain evidence="2">CBS 284.82</strain>
    </source>
</reference>
<protein>
    <submittedName>
        <fullName evidence="1">Uncharacterized protein</fullName>
    </submittedName>
</protein>